<keyword evidence="2" id="KW-1185">Reference proteome</keyword>
<dbReference type="RefSeq" id="WP_026214609.1">
    <property type="nucleotide sequence ID" value="NZ_CP068985.1"/>
</dbReference>
<dbReference type="EMBL" id="CP068985">
    <property type="protein sequence ID" value="QYC43912.1"/>
    <property type="molecule type" value="Genomic_DNA"/>
</dbReference>
<sequence length="159" mass="17284">MDRTGLLPFAPARRRVKIIRIVALLRAAVARHRFGRPAAVAVALYLTAVAVAAGYDDGRWFTFVATTVSWPPDDGVRLLAAAVGVLNAWALWQILRGPASPRAGPLPDLAVAGPGHYRLRVHARTLPWDENDPGAPLEEHLLVVYPGRSAEKVVHRPRG</sequence>
<gene>
    <name evidence="1" type="ORF">Nocox_31665</name>
</gene>
<protein>
    <submittedName>
        <fullName evidence="1">Uncharacterized protein</fullName>
    </submittedName>
</protein>
<reference evidence="1 2" key="1">
    <citation type="journal article" date="2021" name="ACS Chem. Biol.">
        <title>Genomic-Led Discovery of a Novel Glycopeptide Antibiotic by Nonomuraea coxensis DSM 45129.</title>
        <authorList>
            <person name="Yushchuk O."/>
            <person name="Vior N.M."/>
            <person name="Andreo-Vidal A."/>
            <person name="Berini F."/>
            <person name="Ruckert C."/>
            <person name="Busche T."/>
            <person name="Binda E."/>
            <person name="Kalinowski J."/>
            <person name="Truman A.W."/>
            <person name="Marinelli F."/>
        </authorList>
    </citation>
    <scope>NUCLEOTIDE SEQUENCE [LARGE SCALE GENOMIC DNA]</scope>
    <source>
        <strain evidence="1 2">DSM 45129</strain>
    </source>
</reference>
<accession>A0ABX8U822</accession>
<organism evidence="1 2">
    <name type="scientific">Nonomuraea coxensis DSM 45129</name>
    <dbReference type="NCBI Taxonomy" id="1122611"/>
    <lineage>
        <taxon>Bacteria</taxon>
        <taxon>Bacillati</taxon>
        <taxon>Actinomycetota</taxon>
        <taxon>Actinomycetes</taxon>
        <taxon>Streptosporangiales</taxon>
        <taxon>Streptosporangiaceae</taxon>
        <taxon>Nonomuraea</taxon>
    </lineage>
</organism>
<dbReference type="Proteomes" id="UP000824681">
    <property type="component" value="Chromosome"/>
</dbReference>
<evidence type="ECO:0000313" key="2">
    <source>
        <dbReference type="Proteomes" id="UP000824681"/>
    </source>
</evidence>
<name>A0ABX8U822_9ACTN</name>
<evidence type="ECO:0000313" key="1">
    <source>
        <dbReference type="EMBL" id="QYC43912.1"/>
    </source>
</evidence>
<proteinExistence type="predicted"/>